<sequence>MMLFPVEKLKDLQADFEEEETYVDRILHSLCPSLDRFIISYNMNELEESFHELINMLVQYETTIEKSVLFVLVGEASTSKAKGKVFKREIRKKDETSSIAASTSSAPVTRRG</sequence>
<evidence type="ECO:0000256" key="1">
    <source>
        <dbReference type="SAM" id="MobiDB-lite"/>
    </source>
</evidence>
<dbReference type="AlphaFoldDB" id="A0AAW2NSS7"/>
<name>A0AAW2NSS7_SESRA</name>
<feature type="compositionally biased region" description="Low complexity" evidence="1">
    <location>
        <begin position="97"/>
        <end position="106"/>
    </location>
</feature>
<reference evidence="2" key="1">
    <citation type="submission" date="2020-06" db="EMBL/GenBank/DDBJ databases">
        <authorList>
            <person name="Li T."/>
            <person name="Hu X."/>
            <person name="Zhang T."/>
            <person name="Song X."/>
            <person name="Zhang H."/>
            <person name="Dai N."/>
            <person name="Sheng W."/>
            <person name="Hou X."/>
            <person name="Wei L."/>
        </authorList>
    </citation>
    <scope>NUCLEOTIDE SEQUENCE</scope>
    <source>
        <strain evidence="2">G02</strain>
        <tissue evidence="2">Leaf</tissue>
    </source>
</reference>
<protein>
    <submittedName>
        <fullName evidence="2">Uncharacterized protein</fullName>
    </submittedName>
</protein>
<evidence type="ECO:0000313" key="2">
    <source>
        <dbReference type="EMBL" id="KAL0345908.1"/>
    </source>
</evidence>
<organism evidence="2">
    <name type="scientific">Sesamum radiatum</name>
    <name type="common">Black benniseed</name>
    <dbReference type="NCBI Taxonomy" id="300843"/>
    <lineage>
        <taxon>Eukaryota</taxon>
        <taxon>Viridiplantae</taxon>
        <taxon>Streptophyta</taxon>
        <taxon>Embryophyta</taxon>
        <taxon>Tracheophyta</taxon>
        <taxon>Spermatophyta</taxon>
        <taxon>Magnoliopsida</taxon>
        <taxon>eudicotyledons</taxon>
        <taxon>Gunneridae</taxon>
        <taxon>Pentapetalae</taxon>
        <taxon>asterids</taxon>
        <taxon>lamiids</taxon>
        <taxon>Lamiales</taxon>
        <taxon>Pedaliaceae</taxon>
        <taxon>Sesamum</taxon>
    </lineage>
</organism>
<feature type="region of interest" description="Disordered" evidence="1">
    <location>
        <begin position="92"/>
        <end position="112"/>
    </location>
</feature>
<comment type="caution">
    <text evidence="2">The sequence shown here is derived from an EMBL/GenBank/DDBJ whole genome shotgun (WGS) entry which is preliminary data.</text>
</comment>
<proteinExistence type="predicted"/>
<dbReference type="EMBL" id="JACGWJ010000019">
    <property type="protein sequence ID" value="KAL0345908.1"/>
    <property type="molecule type" value="Genomic_DNA"/>
</dbReference>
<accession>A0AAW2NSS7</accession>
<reference evidence="2" key="2">
    <citation type="journal article" date="2024" name="Plant">
        <title>Genomic evolution and insights into agronomic trait innovations of Sesamum species.</title>
        <authorList>
            <person name="Miao H."/>
            <person name="Wang L."/>
            <person name="Qu L."/>
            <person name="Liu H."/>
            <person name="Sun Y."/>
            <person name="Le M."/>
            <person name="Wang Q."/>
            <person name="Wei S."/>
            <person name="Zheng Y."/>
            <person name="Lin W."/>
            <person name="Duan Y."/>
            <person name="Cao H."/>
            <person name="Xiong S."/>
            <person name="Wang X."/>
            <person name="Wei L."/>
            <person name="Li C."/>
            <person name="Ma Q."/>
            <person name="Ju M."/>
            <person name="Zhao R."/>
            <person name="Li G."/>
            <person name="Mu C."/>
            <person name="Tian Q."/>
            <person name="Mei H."/>
            <person name="Zhang T."/>
            <person name="Gao T."/>
            <person name="Zhang H."/>
        </authorList>
    </citation>
    <scope>NUCLEOTIDE SEQUENCE</scope>
    <source>
        <strain evidence="2">G02</strain>
    </source>
</reference>
<gene>
    <name evidence="2" type="ORF">Sradi_4422100</name>
</gene>